<dbReference type="Pfam" id="PF00240">
    <property type="entry name" value="ubiquitin"/>
    <property type="match status" value="2"/>
</dbReference>
<keyword evidence="2" id="KW-0067">ATP-binding</keyword>
<dbReference type="GO" id="GO:0004672">
    <property type="term" value="F:protein kinase activity"/>
    <property type="evidence" value="ECO:0007669"/>
    <property type="project" value="InterPro"/>
</dbReference>
<dbReference type="InterPro" id="IPR029071">
    <property type="entry name" value="Ubiquitin-like_domsf"/>
</dbReference>
<dbReference type="GO" id="GO:0005886">
    <property type="term" value="C:plasma membrane"/>
    <property type="evidence" value="ECO:0007669"/>
    <property type="project" value="TreeGrafter"/>
</dbReference>
<name>A0A7S1CEZ0_9STRA</name>
<dbReference type="InterPro" id="IPR019956">
    <property type="entry name" value="Ubiquitin_dom"/>
</dbReference>
<reference evidence="5" key="1">
    <citation type="submission" date="2021-01" db="EMBL/GenBank/DDBJ databases">
        <authorList>
            <person name="Corre E."/>
            <person name="Pelletier E."/>
            <person name="Niang G."/>
            <person name="Scheremetjew M."/>
            <person name="Finn R."/>
            <person name="Kale V."/>
            <person name="Holt S."/>
            <person name="Cochrane G."/>
            <person name="Meng A."/>
            <person name="Brown T."/>
            <person name="Cohen L."/>
        </authorList>
    </citation>
    <scope>NUCLEOTIDE SEQUENCE</scope>
    <source>
        <strain evidence="5">Ms1</strain>
    </source>
</reference>
<evidence type="ECO:0000256" key="1">
    <source>
        <dbReference type="ARBA" id="ARBA00022741"/>
    </source>
</evidence>
<dbReference type="Gene3D" id="3.10.20.90">
    <property type="entry name" value="Phosphatidylinositol 3-kinase Catalytic Subunit, Chain A, domain 1"/>
    <property type="match status" value="2"/>
</dbReference>
<dbReference type="Gene3D" id="3.30.200.20">
    <property type="entry name" value="Phosphorylase Kinase, domain 1"/>
    <property type="match status" value="1"/>
</dbReference>
<dbReference type="InterPro" id="IPR000719">
    <property type="entry name" value="Prot_kinase_dom"/>
</dbReference>
<accession>A0A7S1CEZ0</accession>
<gene>
    <name evidence="5" type="ORF">BSP0115_LOCUS9655</name>
</gene>
<dbReference type="Pfam" id="PF00069">
    <property type="entry name" value="Pkinase"/>
    <property type="match status" value="1"/>
</dbReference>
<protein>
    <recommendedName>
        <fullName evidence="6">Protein kinase domain-containing protein</fullName>
    </recommendedName>
</protein>
<dbReference type="PROSITE" id="PS00108">
    <property type="entry name" value="PROTEIN_KINASE_ST"/>
    <property type="match status" value="1"/>
</dbReference>
<dbReference type="InterPro" id="IPR000626">
    <property type="entry name" value="Ubiquitin-like_dom"/>
</dbReference>
<dbReference type="Gene3D" id="1.10.510.10">
    <property type="entry name" value="Transferase(Phosphotransferase) domain 1"/>
    <property type="match status" value="1"/>
</dbReference>
<dbReference type="PROSITE" id="PS50011">
    <property type="entry name" value="PROTEIN_KINASE_DOM"/>
    <property type="match status" value="1"/>
</dbReference>
<dbReference type="EMBL" id="HBFS01014296">
    <property type="protein sequence ID" value="CAD8916397.1"/>
    <property type="molecule type" value="Transcribed_RNA"/>
</dbReference>
<feature type="domain" description="Protein kinase" evidence="3">
    <location>
        <begin position="279"/>
        <end position="569"/>
    </location>
</feature>
<keyword evidence="1" id="KW-0547">Nucleotide-binding</keyword>
<evidence type="ECO:0000256" key="2">
    <source>
        <dbReference type="ARBA" id="ARBA00022840"/>
    </source>
</evidence>
<dbReference type="PROSITE" id="PS50053">
    <property type="entry name" value="UBIQUITIN_2"/>
    <property type="match status" value="3"/>
</dbReference>
<proteinExistence type="predicted"/>
<dbReference type="PANTHER" id="PTHR27001">
    <property type="entry name" value="OS01G0253100 PROTEIN"/>
    <property type="match status" value="1"/>
</dbReference>
<dbReference type="SUPFAM" id="SSF56112">
    <property type="entry name" value="Protein kinase-like (PK-like)"/>
    <property type="match status" value="1"/>
</dbReference>
<dbReference type="CDD" id="cd17039">
    <property type="entry name" value="Ubl_ubiquitin_like"/>
    <property type="match status" value="1"/>
</dbReference>
<feature type="domain" description="Ubiquitin-like" evidence="4">
    <location>
        <begin position="87"/>
        <end position="158"/>
    </location>
</feature>
<dbReference type="SMART" id="SM00213">
    <property type="entry name" value="UBQ"/>
    <property type="match status" value="3"/>
</dbReference>
<dbReference type="SUPFAM" id="SSF54236">
    <property type="entry name" value="Ubiquitin-like"/>
    <property type="match status" value="3"/>
</dbReference>
<dbReference type="GO" id="GO:0005524">
    <property type="term" value="F:ATP binding"/>
    <property type="evidence" value="ECO:0007669"/>
    <property type="project" value="UniProtKB-KW"/>
</dbReference>
<evidence type="ECO:0000259" key="3">
    <source>
        <dbReference type="PROSITE" id="PS50011"/>
    </source>
</evidence>
<dbReference type="SMART" id="SM00220">
    <property type="entry name" value="S_TKc"/>
    <property type="match status" value="1"/>
</dbReference>
<evidence type="ECO:0000313" key="5">
    <source>
        <dbReference type="EMBL" id="CAD8916397.1"/>
    </source>
</evidence>
<dbReference type="InterPro" id="IPR011009">
    <property type="entry name" value="Kinase-like_dom_sf"/>
</dbReference>
<dbReference type="InterPro" id="IPR008271">
    <property type="entry name" value="Ser/Thr_kinase_AS"/>
</dbReference>
<feature type="domain" description="Ubiquitin-like" evidence="4">
    <location>
        <begin position="153"/>
        <end position="220"/>
    </location>
</feature>
<dbReference type="AlphaFoldDB" id="A0A7S1CEZ0"/>
<evidence type="ECO:0008006" key="6">
    <source>
        <dbReference type="Google" id="ProtNLM"/>
    </source>
</evidence>
<evidence type="ECO:0000259" key="4">
    <source>
        <dbReference type="PROSITE" id="PS50053"/>
    </source>
</evidence>
<feature type="domain" description="Ubiquitin-like" evidence="4">
    <location>
        <begin position="1"/>
        <end position="82"/>
    </location>
</feature>
<dbReference type="PRINTS" id="PR00348">
    <property type="entry name" value="UBIQUITIN"/>
</dbReference>
<sequence length="576" mass="62379">MRVVVKQGWYGLRVLDAPISLDVEPSDTVQSVKSRVLDSQGIPSHVLSVMFSGSVSGSGRQLNDRGSLADEHVEDGATLMLVRPTTFVIFVKMLDGKTVEIHPDADDRVWSVRLMLYKLCGIPPQAQRLVWCGKQLVSNRKLSDYGISIYSTLHLVMRLIPAEIWVVPENGDEHLFLRLRIGDVTTVADLKRYVADHHDIEPARQLVKHDGTVLQDDTALFMPPIFSSVHQIGGSVDLEITAAAAGGAGGRGPVPDGVRWVLGKPTQVAWAKIVAGTNNFATQLGELGGFGAVFTGRIGGVDVAVKRMDQDEDLGIAAGMPGLVQLRNELAALSKFKGPHLVPLLGFHIPAADGDGKPCIVYAKMGGGDLASHVWPKAGEAPMPWWRRLDALIDMANGLRMLHTSDDANIVAHMDVKSTNVLVDDDGRCRLGDFGICGTLERVRVVLAGGRIKTVSKRRDSPIGTIGYMSPEYLRAGRMSVKCDVYAFGVVMAELLTGRHANPGDGELLVEVLEDVGGDADALADLVDATAAWPAPCAVALWPIVFACLQHRRVDRAEMTDVLVRLEEVRRSFPRA</sequence>
<organism evidence="5">
    <name type="scientific">Bicosoecida sp. CB-2014</name>
    <dbReference type="NCBI Taxonomy" id="1486930"/>
    <lineage>
        <taxon>Eukaryota</taxon>
        <taxon>Sar</taxon>
        <taxon>Stramenopiles</taxon>
        <taxon>Bigyra</taxon>
        <taxon>Opalozoa</taxon>
        <taxon>Bicosoecida</taxon>
    </lineage>
</organism>
<dbReference type="PANTHER" id="PTHR27001:SF931">
    <property type="entry name" value="OS11G0664100 PROTEIN"/>
    <property type="match status" value="1"/>
</dbReference>